<dbReference type="EMBL" id="JAWJZY010000004">
    <property type="protein sequence ID" value="MEE8659335.1"/>
    <property type="molecule type" value="Genomic_DNA"/>
</dbReference>
<gene>
    <name evidence="1" type="ORF">DOFOFD_09985</name>
</gene>
<name>A0ABU7U4F2_9PROT</name>
<evidence type="ECO:0000313" key="1">
    <source>
        <dbReference type="EMBL" id="MEE8659335.1"/>
    </source>
</evidence>
<dbReference type="Proteomes" id="UP001312908">
    <property type="component" value="Unassembled WGS sequence"/>
</dbReference>
<evidence type="ECO:0000313" key="2">
    <source>
        <dbReference type="Proteomes" id="UP001312908"/>
    </source>
</evidence>
<reference evidence="1 2" key="1">
    <citation type="submission" date="2023-10" db="EMBL/GenBank/DDBJ databases">
        <title>Sorlinia euscelidii gen. nov., sp. nov., an acetic acid bacteria isolated from the gut of Euscelidius variegatus emitter.</title>
        <authorList>
            <person name="Michoud G."/>
            <person name="Marasco R."/>
            <person name="Seferji K."/>
            <person name="Gonella E."/>
            <person name="Garuglieri E."/>
            <person name="Alma A."/>
            <person name="Mapelli F."/>
            <person name="Borin S."/>
            <person name="Daffonchio D."/>
            <person name="Crotti E."/>
        </authorList>
    </citation>
    <scope>NUCLEOTIDE SEQUENCE [LARGE SCALE GENOMIC DNA]</scope>
    <source>
        <strain evidence="1 2">EV16P</strain>
    </source>
</reference>
<sequence>MRQGAVFLLRREGGACQSSFVAKCYVAGGSETIFLMASRVREGLSRVRTRWALPVATSTIPTEESGDIERFIIIRVKLCLARLEIGALHNRRLSPDGRRV</sequence>
<organism evidence="1 2">
    <name type="scientific">Sorlinia euscelidii</name>
    <dbReference type="NCBI Taxonomy" id="3081148"/>
    <lineage>
        <taxon>Bacteria</taxon>
        <taxon>Pseudomonadati</taxon>
        <taxon>Pseudomonadota</taxon>
        <taxon>Alphaproteobacteria</taxon>
        <taxon>Acetobacterales</taxon>
        <taxon>Acetobacteraceae</taxon>
        <taxon>Sorlinia</taxon>
    </lineage>
</organism>
<keyword evidence="2" id="KW-1185">Reference proteome</keyword>
<accession>A0ABU7U4F2</accession>
<comment type="caution">
    <text evidence="1">The sequence shown here is derived from an EMBL/GenBank/DDBJ whole genome shotgun (WGS) entry which is preliminary data.</text>
</comment>
<protein>
    <submittedName>
        <fullName evidence="1">Uncharacterized protein</fullName>
    </submittedName>
</protein>
<proteinExistence type="predicted"/>